<dbReference type="SUPFAM" id="SSF102405">
    <property type="entry name" value="MCP/YpsA-like"/>
    <property type="match status" value="1"/>
</dbReference>
<protein>
    <recommendedName>
        <fullName evidence="2">Smf/DprA SLOG domain-containing protein</fullName>
    </recommendedName>
</protein>
<evidence type="ECO:0000259" key="2">
    <source>
        <dbReference type="Pfam" id="PF02481"/>
    </source>
</evidence>
<evidence type="ECO:0000313" key="4">
    <source>
        <dbReference type="Proteomes" id="UP000239471"/>
    </source>
</evidence>
<dbReference type="GO" id="GO:0009294">
    <property type="term" value="P:DNA-mediated transformation"/>
    <property type="evidence" value="ECO:0007669"/>
    <property type="project" value="InterPro"/>
</dbReference>
<dbReference type="Proteomes" id="UP000239471">
    <property type="component" value="Unassembled WGS sequence"/>
</dbReference>
<dbReference type="PANTHER" id="PTHR43022">
    <property type="entry name" value="PROTEIN SMF"/>
    <property type="match status" value="1"/>
</dbReference>
<proteinExistence type="inferred from homology"/>
<comment type="caution">
    <text evidence="3">The sequence shown here is derived from an EMBL/GenBank/DDBJ whole genome shotgun (WGS) entry which is preliminary data.</text>
</comment>
<dbReference type="AlphaFoldDB" id="A0A2T0BK08"/>
<dbReference type="InterPro" id="IPR057666">
    <property type="entry name" value="DrpA_SLOG"/>
</dbReference>
<dbReference type="RefSeq" id="WP_106058538.1">
    <property type="nucleotide sequence ID" value="NZ_PVXQ01000003.1"/>
</dbReference>
<dbReference type="OrthoDB" id="9785707at2"/>
<reference evidence="3 4" key="1">
    <citation type="submission" date="2018-03" db="EMBL/GenBank/DDBJ databases">
        <title>Genome sequence of Clostridium vincentii DSM 10228.</title>
        <authorList>
            <person name="Poehlein A."/>
            <person name="Daniel R."/>
        </authorList>
    </citation>
    <scope>NUCLEOTIDE SEQUENCE [LARGE SCALE GENOMIC DNA]</scope>
    <source>
        <strain evidence="3 4">DSM 10228</strain>
    </source>
</reference>
<evidence type="ECO:0000256" key="1">
    <source>
        <dbReference type="ARBA" id="ARBA00006525"/>
    </source>
</evidence>
<accession>A0A2T0BK08</accession>
<feature type="domain" description="Smf/DprA SLOG" evidence="2">
    <location>
        <begin position="74"/>
        <end position="279"/>
    </location>
</feature>
<dbReference type="NCBIfam" id="TIGR00732">
    <property type="entry name" value="dprA"/>
    <property type="match status" value="1"/>
</dbReference>
<dbReference type="InterPro" id="IPR003488">
    <property type="entry name" value="DprA"/>
</dbReference>
<comment type="similarity">
    <text evidence="1">Belongs to the DprA/Smf family.</text>
</comment>
<evidence type="ECO:0000313" key="3">
    <source>
        <dbReference type="EMBL" id="PRR84187.1"/>
    </source>
</evidence>
<dbReference type="Pfam" id="PF02481">
    <property type="entry name" value="DNA_processg_A"/>
    <property type="match status" value="1"/>
</dbReference>
<keyword evidence="4" id="KW-1185">Reference proteome</keyword>
<sequence>MKYKIWLVLLNVSDNIKINFLEKFKSEKNIYDNFHNLAIEETSILKKLQDYNKKVELEKAEDMLSWMNDNKVGLITIQNEEYPESLKNIQYPPYGLFYKGNIELLKNKIVAIVGSRTCTTYGIQVTKLLTKELINYNITIISGGAKGIDSVAHNTVIEDDRSTIVVLGCGIDVVYPMQNKLLFKQIERNGLILSEFLPKTAPLSFNFPRRNRIISGLSELVLVIEASEKSGSLITANYAMEQNKDVMVIPGSIFSKGSVGCNRLIRDGAQMFCSMEDLYLLLKLDTNRSIKMLSPIKKKILNIVSDGPTHIDDIVNKAYVGREALFNVLFEMQNKKEIISLPGNYYAKII</sequence>
<gene>
    <name evidence="3" type="ORF">CLVI_04850</name>
</gene>
<dbReference type="Gene3D" id="3.40.50.450">
    <property type="match status" value="1"/>
</dbReference>
<dbReference type="PANTHER" id="PTHR43022:SF1">
    <property type="entry name" value="PROTEIN SMF"/>
    <property type="match status" value="1"/>
</dbReference>
<dbReference type="EMBL" id="PVXQ01000003">
    <property type="protein sequence ID" value="PRR84187.1"/>
    <property type="molecule type" value="Genomic_DNA"/>
</dbReference>
<organism evidence="3 4">
    <name type="scientific">Clostridium vincentii</name>
    <dbReference type="NCBI Taxonomy" id="52704"/>
    <lineage>
        <taxon>Bacteria</taxon>
        <taxon>Bacillati</taxon>
        <taxon>Bacillota</taxon>
        <taxon>Clostridia</taxon>
        <taxon>Eubacteriales</taxon>
        <taxon>Clostridiaceae</taxon>
        <taxon>Clostridium</taxon>
    </lineage>
</organism>
<name>A0A2T0BK08_9CLOT</name>